<keyword evidence="9" id="KW-0408">Iron</keyword>
<evidence type="ECO:0000256" key="1">
    <source>
        <dbReference type="ARBA" id="ARBA00004589"/>
    </source>
</evidence>
<feature type="binding site" description="axial binding residue" evidence="9">
    <location>
        <position position="50"/>
    </location>
    <ligand>
        <name>heme</name>
        <dbReference type="ChEBI" id="CHEBI:30413"/>
    </ligand>
    <ligandPart>
        <name>Fe</name>
        <dbReference type="ChEBI" id="CHEBI:18248"/>
    </ligandPart>
</feature>
<dbReference type="OrthoDB" id="3767534at2759"/>
<dbReference type="InterPro" id="IPR008427">
    <property type="entry name" value="Extracellular_membr_CFEM_dom"/>
</dbReference>
<dbReference type="AlphaFoldDB" id="A0A175VRU3"/>
<dbReference type="VEuPathDB" id="FungiDB:MMYC01_209444"/>
<organism evidence="13 14">
    <name type="scientific">Madurella mycetomatis</name>
    <dbReference type="NCBI Taxonomy" id="100816"/>
    <lineage>
        <taxon>Eukaryota</taxon>
        <taxon>Fungi</taxon>
        <taxon>Dikarya</taxon>
        <taxon>Ascomycota</taxon>
        <taxon>Pezizomycotina</taxon>
        <taxon>Sordariomycetes</taxon>
        <taxon>Sordariomycetidae</taxon>
        <taxon>Sordariales</taxon>
        <taxon>Sordariales incertae sedis</taxon>
        <taxon>Madurella</taxon>
    </lineage>
</organism>
<keyword evidence="7" id="KW-1015">Disulfide bond</keyword>
<evidence type="ECO:0000256" key="8">
    <source>
        <dbReference type="ARBA" id="ARBA00023288"/>
    </source>
</evidence>
<feature type="chain" id="PRO_5008043294" evidence="11">
    <location>
        <begin position="21"/>
        <end position="163"/>
    </location>
</feature>
<gene>
    <name evidence="13" type="ORF">MMYC01_209444</name>
</gene>
<feature type="compositionally biased region" description="Low complexity" evidence="10">
    <location>
        <begin position="106"/>
        <end position="134"/>
    </location>
</feature>
<evidence type="ECO:0000256" key="6">
    <source>
        <dbReference type="ARBA" id="ARBA00022729"/>
    </source>
</evidence>
<comment type="similarity">
    <text evidence="3">Belongs to the RBT5 family.</text>
</comment>
<evidence type="ECO:0000256" key="3">
    <source>
        <dbReference type="ARBA" id="ARBA00010031"/>
    </source>
</evidence>
<keyword evidence="5" id="KW-0336">GPI-anchor</keyword>
<keyword evidence="5" id="KW-0325">Glycoprotein</keyword>
<evidence type="ECO:0000256" key="5">
    <source>
        <dbReference type="ARBA" id="ARBA00022622"/>
    </source>
</evidence>
<evidence type="ECO:0000313" key="13">
    <source>
        <dbReference type="EMBL" id="KXX73770.1"/>
    </source>
</evidence>
<keyword evidence="9" id="KW-0349">Heme</keyword>
<dbReference type="GO" id="GO:0046872">
    <property type="term" value="F:metal ion binding"/>
    <property type="evidence" value="ECO:0007669"/>
    <property type="project" value="UniProtKB-UniRule"/>
</dbReference>
<keyword evidence="6 11" id="KW-0732">Signal</keyword>
<evidence type="ECO:0000256" key="9">
    <source>
        <dbReference type="PROSITE-ProRule" id="PRU01356"/>
    </source>
</evidence>
<keyword evidence="8" id="KW-0449">Lipoprotein</keyword>
<dbReference type="STRING" id="100816.A0A175VRU3"/>
<comment type="subcellular location">
    <subcellularLocation>
        <location evidence="1">Membrane</location>
        <topology evidence="1">Lipid-anchor</topology>
        <topology evidence="1">GPI-anchor</topology>
    </subcellularLocation>
    <subcellularLocation>
        <location evidence="2">Secreted</location>
    </subcellularLocation>
</comment>
<feature type="domain" description="CFEM" evidence="12">
    <location>
        <begin position="2"/>
        <end position="119"/>
    </location>
</feature>
<evidence type="ECO:0000256" key="11">
    <source>
        <dbReference type="SAM" id="SignalP"/>
    </source>
</evidence>
<evidence type="ECO:0000259" key="12">
    <source>
        <dbReference type="PROSITE" id="PS52012"/>
    </source>
</evidence>
<comment type="caution">
    <text evidence="13">The sequence shown here is derived from an EMBL/GenBank/DDBJ whole genome shotgun (WGS) entry which is preliminary data.</text>
</comment>
<dbReference type="Pfam" id="PF05730">
    <property type="entry name" value="CFEM"/>
    <property type="match status" value="1"/>
</dbReference>
<comment type="caution">
    <text evidence="9">Lacks conserved residue(s) required for the propagation of feature annotation.</text>
</comment>
<dbReference type="GO" id="GO:0098552">
    <property type="term" value="C:side of membrane"/>
    <property type="evidence" value="ECO:0007669"/>
    <property type="project" value="UniProtKB-KW"/>
</dbReference>
<dbReference type="Proteomes" id="UP000078237">
    <property type="component" value="Unassembled WGS sequence"/>
</dbReference>
<dbReference type="GO" id="GO:0005576">
    <property type="term" value="C:extracellular region"/>
    <property type="evidence" value="ECO:0007669"/>
    <property type="project" value="UniProtKB-SubCell"/>
</dbReference>
<sequence length="163" mass="16421">MRCFVAVLVAAAAFFVSGAAETINDYLPECAIDCINTAIGDATTCGGPDDLECFCIADNYRAIYTSGVNCVLQACGNDVSVGEVLPAAARMCEIVVERSGNTVTSVNFPTSTSSTTPTASENTAPTDPPGSTTTDDSDSGAVGLGAGVFAVVAPFAFAAVANL</sequence>
<evidence type="ECO:0000256" key="2">
    <source>
        <dbReference type="ARBA" id="ARBA00004613"/>
    </source>
</evidence>
<feature type="signal peptide" evidence="11">
    <location>
        <begin position="1"/>
        <end position="20"/>
    </location>
</feature>
<protein>
    <submittedName>
        <fullName evidence="13">GPI-anchored protein 7</fullName>
    </submittedName>
</protein>
<name>A0A175VRU3_9PEZI</name>
<evidence type="ECO:0000256" key="4">
    <source>
        <dbReference type="ARBA" id="ARBA00022525"/>
    </source>
</evidence>
<accession>A0A175VRU3</accession>
<keyword evidence="14" id="KW-1185">Reference proteome</keyword>
<evidence type="ECO:0000313" key="14">
    <source>
        <dbReference type="Proteomes" id="UP000078237"/>
    </source>
</evidence>
<feature type="region of interest" description="Disordered" evidence="10">
    <location>
        <begin position="106"/>
        <end position="138"/>
    </location>
</feature>
<reference evidence="13 14" key="1">
    <citation type="journal article" date="2016" name="Genome Announc.">
        <title>Genome Sequence of Madurella mycetomatis mm55, Isolated from a Human Mycetoma Case in Sudan.</title>
        <authorList>
            <person name="Smit S."/>
            <person name="Derks M.F."/>
            <person name="Bervoets S."/>
            <person name="Fahal A."/>
            <person name="van Leeuwen W."/>
            <person name="van Belkum A."/>
            <person name="van de Sande W.W."/>
        </authorList>
    </citation>
    <scope>NUCLEOTIDE SEQUENCE [LARGE SCALE GENOMIC DNA]</scope>
    <source>
        <strain evidence="14">mm55</strain>
    </source>
</reference>
<keyword evidence="4" id="KW-0964">Secreted</keyword>
<dbReference type="PROSITE" id="PS52012">
    <property type="entry name" value="CFEM"/>
    <property type="match status" value="1"/>
</dbReference>
<keyword evidence="5" id="KW-0472">Membrane</keyword>
<evidence type="ECO:0000256" key="7">
    <source>
        <dbReference type="ARBA" id="ARBA00023157"/>
    </source>
</evidence>
<dbReference type="EMBL" id="LCTW02000424">
    <property type="protein sequence ID" value="KXX73770.1"/>
    <property type="molecule type" value="Genomic_DNA"/>
</dbReference>
<proteinExistence type="inferred from homology"/>
<evidence type="ECO:0000256" key="10">
    <source>
        <dbReference type="SAM" id="MobiDB-lite"/>
    </source>
</evidence>
<keyword evidence="9" id="KW-0479">Metal-binding</keyword>